<proteinExistence type="predicted"/>
<organism evidence="2 3">
    <name type="scientific">Psilocybe cf. subviscida</name>
    <dbReference type="NCBI Taxonomy" id="2480587"/>
    <lineage>
        <taxon>Eukaryota</taxon>
        <taxon>Fungi</taxon>
        <taxon>Dikarya</taxon>
        <taxon>Basidiomycota</taxon>
        <taxon>Agaricomycotina</taxon>
        <taxon>Agaricomycetes</taxon>
        <taxon>Agaricomycetidae</taxon>
        <taxon>Agaricales</taxon>
        <taxon>Agaricineae</taxon>
        <taxon>Strophariaceae</taxon>
        <taxon>Psilocybe</taxon>
    </lineage>
</organism>
<dbReference type="Proteomes" id="UP000567179">
    <property type="component" value="Unassembled WGS sequence"/>
</dbReference>
<keyword evidence="3" id="KW-1185">Reference proteome</keyword>
<name>A0A8H5BAS8_9AGAR</name>
<dbReference type="EMBL" id="JAACJJ010000029">
    <property type="protein sequence ID" value="KAF5319441.1"/>
    <property type="molecule type" value="Genomic_DNA"/>
</dbReference>
<dbReference type="AlphaFoldDB" id="A0A8H5BAS8"/>
<sequence>MLPPPDLKDGAFGTYMGGSPSPQHHGQHPDAHGQLVLKQEKHKNSDRNHNDPSQPQLHPQMHAASNQQAQLKQKEAQDIDTCGEGCACCTGSLAIIFCCPNRLCG</sequence>
<evidence type="ECO:0000256" key="1">
    <source>
        <dbReference type="SAM" id="MobiDB-lite"/>
    </source>
</evidence>
<gene>
    <name evidence="2" type="ORF">D9619_008508</name>
</gene>
<reference evidence="2 3" key="1">
    <citation type="journal article" date="2020" name="ISME J.">
        <title>Uncovering the hidden diversity of litter-decomposition mechanisms in mushroom-forming fungi.</title>
        <authorList>
            <person name="Floudas D."/>
            <person name="Bentzer J."/>
            <person name="Ahren D."/>
            <person name="Johansson T."/>
            <person name="Persson P."/>
            <person name="Tunlid A."/>
        </authorList>
    </citation>
    <scope>NUCLEOTIDE SEQUENCE [LARGE SCALE GENOMIC DNA]</scope>
    <source>
        <strain evidence="2 3">CBS 101986</strain>
    </source>
</reference>
<protein>
    <submittedName>
        <fullName evidence="2">Uncharacterized protein</fullName>
    </submittedName>
</protein>
<feature type="region of interest" description="Disordered" evidence="1">
    <location>
        <begin position="1"/>
        <end position="75"/>
    </location>
</feature>
<evidence type="ECO:0000313" key="3">
    <source>
        <dbReference type="Proteomes" id="UP000567179"/>
    </source>
</evidence>
<comment type="caution">
    <text evidence="2">The sequence shown here is derived from an EMBL/GenBank/DDBJ whole genome shotgun (WGS) entry which is preliminary data.</text>
</comment>
<feature type="compositionally biased region" description="Basic and acidic residues" evidence="1">
    <location>
        <begin position="38"/>
        <end position="50"/>
    </location>
</feature>
<evidence type="ECO:0000313" key="2">
    <source>
        <dbReference type="EMBL" id="KAF5319441.1"/>
    </source>
</evidence>
<accession>A0A8H5BAS8</accession>
<feature type="compositionally biased region" description="Polar residues" evidence="1">
    <location>
        <begin position="51"/>
        <end position="71"/>
    </location>
</feature>